<protein>
    <recommendedName>
        <fullName evidence="4">Triokinase/FMN cyclase</fullName>
        <ecNumber evidence="2">2.7.1.28</ecNumber>
        <ecNumber evidence="1">2.7.1.29</ecNumber>
        <ecNumber evidence="3">4.6.1.15</ecNumber>
    </recommendedName>
    <alternativeName>
        <fullName evidence="10">Bifunctional ATP-dependent dihydroxyacetone kinase/FAD-AMP lyase (cyclizing)</fullName>
    </alternativeName>
</protein>
<evidence type="ECO:0000313" key="19">
    <source>
        <dbReference type="EMBL" id="SSX30140.1"/>
    </source>
</evidence>
<evidence type="ECO:0000256" key="10">
    <source>
        <dbReference type="ARBA" id="ARBA00032426"/>
    </source>
</evidence>
<dbReference type="VEuPathDB" id="VectorBase:CSON002095"/>
<accession>A0A336MJN1</accession>
<dbReference type="InterPro" id="IPR036117">
    <property type="entry name" value="DhaL_dom_sf"/>
</dbReference>
<dbReference type="GO" id="GO:0005829">
    <property type="term" value="C:cytosol"/>
    <property type="evidence" value="ECO:0007669"/>
    <property type="project" value="TreeGrafter"/>
</dbReference>
<evidence type="ECO:0000256" key="9">
    <source>
        <dbReference type="ARBA" id="ARBA00023285"/>
    </source>
</evidence>
<evidence type="ECO:0000256" key="12">
    <source>
        <dbReference type="ARBA" id="ARBA00046681"/>
    </source>
</evidence>
<evidence type="ECO:0000256" key="15">
    <source>
        <dbReference type="ARBA" id="ARBA00048898"/>
    </source>
</evidence>
<dbReference type="EC" id="4.6.1.15" evidence="3"/>
<dbReference type="InterPro" id="IPR050861">
    <property type="entry name" value="Dihydroxyacetone_Kinase"/>
</dbReference>
<dbReference type="GO" id="GO:0034012">
    <property type="term" value="F:FAD-AMP lyase (cyclizing) activity"/>
    <property type="evidence" value="ECO:0007669"/>
    <property type="project" value="UniProtKB-EC"/>
</dbReference>
<evidence type="ECO:0000256" key="8">
    <source>
        <dbReference type="ARBA" id="ARBA00022840"/>
    </source>
</evidence>
<dbReference type="InterPro" id="IPR004006">
    <property type="entry name" value="DhaK_dom"/>
</dbReference>
<dbReference type="SUPFAM" id="SSF101473">
    <property type="entry name" value="DhaL-like"/>
    <property type="match status" value="1"/>
</dbReference>
<evidence type="ECO:0000256" key="2">
    <source>
        <dbReference type="ARBA" id="ARBA00012110"/>
    </source>
</evidence>
<dbReference type="Gene3D" id="3.40.50.10440">
    <property type="entry name" value="Dihydroxyacetone kinase, domain 1"/>
    <property type="match status" value="1"/>
</dbReference>
<feature type="domain" description="DhaK" evidence="17">
    <location>
        <begin position="7"/>
        <end position="332"/>
    </location>
</feature>
<keyword evidence="7" id="KW-0418">Kinase</keyword>
<dbReference type="PANTHER" id="PTHR28629:SF4">
    <property type="entry name" value="TRIOKINASE_FMN CYCLASE"/>
    <property type="match status" value="1"/>
</dbReference>
<reference evidence="18" key="1">
    <citation type="submission" date="2018-04" db="EMBL/GenBank/DDBJ databases">
        <authorList>
            <person name="Go L.Y."/>
            <person name="Mitchell J.A."/>
        </authorList>
    </citation>
    <scope>NUCLEOTIDE SEQUENCE</scope>
    <source>
        <tissue evidence="18">Whole organism</tissue>
    </source>
</reference>
<evidence type="ECO:0000259" key="17">
    <source>
        <dbReference type="PROSITE" id="PS51481"/>
    </source>
</evidence>
<dbReference type="PROSITE" id="PS51481">
    <property type="entry name" value="DHAK"/>
    <property type="match status" value="1"/>
</dbReference>
<evidence type="ECO:0000313" key="18">
    <source>
        <dbReference type="EMBL" id="SSX10454.1"/>
    </source>
</evidence>
<dbReference type="Pfam" id="PF02734">
    <property type="entry name" value="Dak2"/>
    <property type="match status" value="1"/>
</dbReference>
<gene>
    <name evidence="19" type="primary">CSON002095</name>
</gene>
<evidence type="ECO:0000256" key="3">
    <source>
        <dbReference type="ARBA" id="ARBA00012578"/>
    </source>
</evidence>
<organism evidence="19">
    <name type="scientific">Culicoides sonorensis</name>
    <name type="common">Biting midge</name>
    <dbReference type="NCBI Taxonomy" id="179676"/>
    <lineage>
        <taxon>Eukaryota</taxon>
        <taxon>Metazoa</taxon>
        <taxon>Ecdysozoa</taxon>
        <taxon>Arthropoda</taxon>
        <taxon>Hexapoda</taxon>
        <taxon>Insecta</taxon>
        <taxon>Pterygota</taxon>
        <taxon>Neoptera</taxon>
        <taxon>Endopterygota</taxon>
        <taxon>Diptera</taxon>
        <taxon>Nematocera</taxon>
        <taxon>Chironomoidea</taxon>
        <taxon>Ceratopogonidae</taxon>
        <taxon>Ceratopogoninae</taxon>
        <taxon>Culicoides</taxon>
        <taxon>Monoculicoides</taxon>
    </lineage>
</organism>
<keyword evidence="9" id="KW-0170">Cobalt</keyword>
<dbReference type="FunFam" id="3.40.50.10440:FF:000001">
    <property type="entry name" value="Dihydroxyacetone kinase, DhaK subunit"/>
    <property type="match status" value="1"/>
</dbReference>
<comment type="function">
    <text evidence="11">Catalyzes both the phosphorylation of dihydroxyacetone and of glyceraldehyde, and the splitting of ribonucleoside diphosphate-X compounds among which FAD is the best substrate. Represses IFIH1-mediated cellular antiviral response.</text>
</comment>
<evidence type="ECO:0000256" key="11">
    <source>
        <dbReference type="ARBA" id="ARBA00045490"/>
    </source>
</evidence>
<comment type="catalytic activity">
    <reaction evidence="15">
        <text>dihydroxyacetone + ATP = dihydroxyacetone phosphate + ADP + H(+)</text>
        <dbReference type="Rhea" id="RHEA:15773"/>
        <dbReference type="ChEBI" id="CHEBI:15378"/>
        <dbReference type="ChEBI" id="CHEBI:16016"/>
        <dbReference type="ChEBI" id="CHEBI:30616"/>
        <dbReference type="ChEBI" id="CHEBI:57642"/>
        <dbReference type="ChEBI" id="CHEBI:456216"/>
        <dbReference type="EC" id="2.7.1.29"/>
    </reaction>
</comment>
<dbReference type="SMART" id="SM01120">
    <property type="entry name" value="Dak2"/>
    <property type="match status" value="1"/>
</dbReference>
<dbReference type="Pfam" id="PF02733">
    <property type="entry name" value="Dak1"/>
    <property type="match status" value="1"/>
</dbReference>
<evidence type="ECO:0000256" key="1">
    <source>
        <dbReference type="ARBA" id="ARBA00012107"/>
    </source>
</evidence>
<dbReference type="EC" id="2.7.1.29" evidence="1"/>
<evidence type="ECO:0000256" key="13">
    <source>
        <dbReference type="ARBA" id="ARBA00047974"/>
    </source>
</evidence>
<keyword evidence="5" id="KW-0808">Transferase</keyword>
<dbReference type="Gene3D" id="3.30.1180.20">
    <property type="entry name" value="Dihydroxyacetone kinase, domain 2"/>
    <property type="match status" value="1"/>
</dbReference>
<feature type="domain" description="DhaL" evidence="16">
    <location>
        <begin position="378"/>
        <end position="588"/>
    </location>
</feature>
<dbReference type="PANTHER" id="PTHR28629">
    <property type="entry name" value="TRIOKINASE/FMN CYCLASE"/>
    <property type="match status" value="1"/>
</dbReference>
<dbReference type="InterPro" id="IPR004007">
    <property type="entry name" value="DhaL_dom"/>
</dbReference>
<keyword evidence="6" id="KW-0547">Nucleotide-binding</keyword>
<keyword evidence="8" id="KW-0067">ATP-binding</keyword>
<dbReference type="EC" id="2.7.1.28" evidence="2"/>
<comment type="catalytic activity">
    <reaction evidence="13">
        <text>D-glyceraldehyde + ATP = D-glyceraldehyde 3-phosphate + ADP + H(+)</text>
        <dbReference type="Rhea" id="RHEA:13941"/>
        <dbReference type="ChEBI" id="CHEBI:15378"/>
        <dbReference type="ChEBI" id="CHEBI:17378"/>
        <dbReference type="ChEBI" id="CHEBI:30616"/>
        <dbReference type="ChEBI" id="CHEBI:59776"/>
        <dbReference type="ChEBI" id="CHEBI:456216"/>
        <dbReference type="EC" id="2.7.1.28"/>
    </reaction>
</comment>
<reference evidence="19" key="2">
    <citation type="submission" date="2018-07" db="EMBL/GenBank/DDBJ databases">
        <authorList>
            <person name="Quirk P.G."/>
            <person name="Krulwich T.A."/>
        </authorList>
    </citation>
    <scope>NUCLEOTIDE SEQUENCE</scope>
</reference>
<dbReference type="EMBL" id="UFQT01001348">
    <property type="protein sequence ID" value="SSX30140.1"/>
    <property type="molecule type" value="Genomic_DNA"/>
</dbReference>
<dbReference type="EMBL" id="UFQS01001348">
    <property type="protein sequence ID" value="SSX10454.1"/>
    <property type="molecule type" value="Genomic_DNA"/>
</dbReference>
<proteinExistence type="predicted"/>
<evidence type="ECO:0000256" key="7">
    <source>
        <dbReference type="ARBA" id="ARBA00022777"/>
    </source>
</evidence>
<dbReference type="PROSITE" id="PS51480">
    <property type="entry name" value="DHAL"/>
    <property type="match status" value="1"/>
</dbReference>
<evidence type="ECO:0000256" key="14">
    <source>
        <dbReference type="ARBA" id="ARBA00048526"/>
    </source>
</evidence>
<dbReference type="GO" id="GO:0050354">
    <property type="term" value="F:triokinase activity"/>
    <property type="evidence" value="ECO:0007669"/>
    <property type="project" value="UniProtKB-EC"/>
</dbReference>
<dbReference type="GO" id="GO:0004371">
    <property type="term" value="F:glycerone kinase activity"/>
    <property type="evidence" value="ECO:0007669"/>
    <property type="project" value="UniProtKB-EC"/>
</dbReference>
<comment type="catalytic activity">
    <reaction evidence="14">
        <text>FAD = riboflavin cyclic-4',5'-phosphate + AMP + H(+)</text>
        <dbReference type="Rhea" id="RHEA:13729"/>
        <dbReference type="ChEBI" id="CHEBI:15378"/>
        <dbReference type="ChEBI" id="CHEBI:57692"/>
        <dbReference type="ChEBI" id="CHEBI:76202"/>
        <dbReference type="ChEBI" id="CHEBI:456215"/>
        <dbReference type="EC" id="4.6.1.15"/>
    </reaction>
</comment>
<comment type="subunit">
    <text evidence="12">Homodimer. Interacts with IFIH1 (via the CARD domains), the interaction is inhibited by viral infection.</text>
</comment>
<dbReference type="GO" id="GO:0019563">
    <property type="term" value="P:glycerol catabolic process"/>
    <property type="evidence" value="ECO:0007669"/>
    <property type="project" value="TreeGrafter"/>
</dbReference>
<evidence type="ECO:0000256" key="4">
    <source>
        <dbReference type="ARBA" id="ARBA00018932"/>
    </source>
</evidence>
<evidence type="ECO:0000256" key="6">
    <source>
        <dbReference type="ARBA" id="ARBA00022741"/>
    </source>
</evidence>
<dbReference type="SUPFAM" id="SSF82549">
    <property type="entry name" value="DAK1/DegV-like"/>
    <property type="match status" value="1"/>
</dbReference>
<sequence>MSSVEEFILTKTQKVLSGFVSVNNNLRYYRKTNIIARNDLELIKPNIVRLITGGGSGHEPSSLGYVGEGMLTASVCGEIFASPSVTNILTAILTCGARPGASILLIVTNYTGDRLNFGLAREIARNKYGYNVEMLLVDDDCAIEHVRKSVGKRGLAGTILIHKIAGAMAAQGKELQVIYDFCHNIIEKQRLATVGFSFKQDDHEKIIDIEIGRGIHGEPGILKIDAAPNFESTVEIVLSKFLKAIPRGETIKKPEIVLLFNNLGGATLISMSAFANIFLKQARIYYDIQLILEGTFMTSLNAEGMSVTILKLEDDKKEILEYLKYPVKIAANVPFNIIRDFNVPDDHPVARYDSEYFLEKINYDDRLYEIKHGEIGFEASKKALLGICDILIKCENSLNSMDAEFGDGDTGTLITAAAKAILQALNGDKINLTYPAIMLHEISEIVQKTMGGSLGAILSIFLHGATEAFIFDQDVITIGHLQIWLLALKFGMRAVMKYGRAEVGDRTFLDALQPGIDKLEEGMKENPSIKDMIDDFATACEEGADKTKEILPKSGRAAYGFSEGKAFKAEFNDPGAQVVAIIARATYEGIKSVFNKFDIN</sequence>
<dbReference type="FunFam" id="1.25.40.340:FF:000002">
    <property type="entry name" value="Dihydroxyacetone kinase, L subunit"/>
    <property type="match status" value="1"/>
</dbReference>
<evidence type="ECO:0000259" key="16">
    <source>
        <dbReference type="PROSITE" id="PS51480"/>
    </source>
</evidence>
<dbReference type="GO" id="GO:0005524">
    <property type="term" value="F:ATP binding"/>
    <property type="evidence" value="ECO:0007669"/>
    <property type="project" value="UniProtKB-KW"/>
</dbReference>
<evidence type="ECO:0000256" key="5">
    <source>
        <dbReference type="ARBA" id="ARBA00022679"/>
    </source>
</evidence>
<name>A0A336MJN1_CULSO</name>
<dbReference type="Gene3D" id="1.25.40.340">
    <property type="match status" value="1"/>
</dbReference>
<dbReference type="AlphaFoldDB" id="A0A336MJN1"/>